<accession>A0ABV2AMF4</accession>
<protein>
    <submittedName>
        <fullName evidence="1">Uncharacterized protein</fullName>
    </submittedName>
</protein>
<proteinExistence type="predicted"/>
<comment type="caution">
    <text evidence="1">The sequence shown here is derived from an EMBL/GenBank/DDBJ whole genome shotgun (WGS) entry which is preliminary data.</text>
</comment>
<organism evidence="1 2">
    <name type="scientific">Bonamia ostreae</name>
    <dbReference type="NCBI Taxonomy" id="126728"/>
    <lineage>
        <taxon>Eukaryota</taxon>
        <taxon>Sar</taxon>
        <taxon>Rhizaria</taxon>
        <taxon>Endomyxa</taxon>
        <taxon>Ascetosporea</taxon>
        <taxon>Haplosporida</taxon>
        <taxon>Bonamia</taxon>
    </lineage>
</organism>
<dbReference type="EMBL" id="JBDODL010000743">
    <property type="protein sequence ID" value="MES1920573.1"/>
    <property type="molecule type" value="Genomic_DNA"/>
</dbReference>
<dbReference type="Proteomes" id="UP001439008">
    <property type="component" value="Unassembled WGS sequence"/>
</dbReference>
<evidence type="ECO:0000313" key="1">
    <source>
        <dbReference type="EMBL" id="MES1920573.1"/>
    </source>
</evidence>
<sequence length="87" mass="10490">METDIFQNRIKCPIKRKNGESEAYSPLEEFIHKKVMYDPYSYLRNWWKFSVNPWGTVKSDKKDKLPLDRFIFLSLAKKEVDEQSKND</sequence>
<keyword evidence="2" id="KW-1185">Reference proteome</keyword>
<name>A0ABV2AMF4_9EUKA</name>
<evidence type="ECO:0000313" key="2">
    <source>
        <dbReference type="Proteomes" id="UP001439008"/>
    </source>
</evidence>
<gene>
    <name evidence="1" type="ORF">MHBO_002230</name>
</gene>
<reference evidence="1 2" key="1">
    <citation type="journal article" date="2024" name="BMC Biol.">
        <title>Comparative genomics of Ascetosporea gives new insight into the evolutionary basis for animal parasitism in Rhizaria.</title>
        <authorList>
            <person name="Hiltunen Thoren M."/>
            <person name="Onut-Brannstrom I."/>
            <person name="Alfjorden A."/>
            <person name="Peckova H."/>
            <person name="Swords F."/>
            <person name="Hooper C."/>
            <person name="Holzer A.S."/>
            <person name="Bass D."/>
            <person name="Burki F."/>
        </authorList>
    </citation>
    <scope>NUCLEOTIDE SEQUENCE [LARGE SCALE GENOMIC DNA]</scope>
    <source>
        <strain evidence="1">20-A016</strain>
    </source>
</reference>